<dbReference type="RefSeq" id="WP_106262800.1">
    <property type="nucleotide sequence ID" value="NZ_PVTQ01000002.1"/>
</dbReference>
<evidence type="ECO:0000313" key="2">
    <source>
        <dbReference type="EMBL" id="PRY92271.1"/>
    </source>
</evidence>
<dbReference type="Proteomes" id="UP000238392">
    <property type="component" value="Unassembled WGS sequence"/>
</dbReference>
<dbReference type="OrthoDB" id="7833467at2"/>
<feature type="transmembrane region" description="Helical" evidence="1">
    <location>
        <begin position="61"/>
        <end position="79"/>
    </location>
</feature>
<keyword evidence="3" id="KW-1185">Reference proteome</keyword>
<comment type="caution">
    <text evidence="2">The sequence shown here is derived from an EMBL/GenBank/DDBJ whole genome shotgun (WGS) entry which is preliminary data.</text>
</comment>
<feature type="transmembrane region" description="Helical" evidence="1">
    <location>
        <begin position="31"/>
        <end position="49"/>
    </location>
</feature>
<keyword evidence="1" id="KW-1133">Transmembrane helix</keyword>
<evidence type="ECO:0000313" key="3">
    <source>
        <dbReference type="Proteomes" id="UP000238392"/>
    </source>
</evidence>
<sequence>MAEEPKGRLTAQRLLDQSTIETDSPTPGETIAVALTIVWLALCAVFFFVLDRSGSFDSLRVILIVLAVFMPIGMVWVAATAARSARIMRDESRRLHLAIDALRKDYLGQQKNRGSSLEEAINRKLDAIVAQQQKSDSAIAIFSSSRRIDALRGEDDAENQPQNSDQPSLALGTPAEAMRAPLAKSDFIRALNFPETADDAEGFASLRKALKDRPTAQLVQAAQDVLTLLSQDGIYMDDLRPDRARPEIWRRFATGERGRTIADLGGIHDRSSLALTAGRMKQDLIFRDVCLHFLRRFDQVISRFIENSTDEEITVFTETRTARAFMLVGRVLGTFD</sequence>
<name>A0A2T0WZZ8_9RHOB</name>
<accession>A0A2T0WZZ8</accession>
<keyword evidence="1" id="KW-0472">Membrane</keyword>
<dbReference type="EMBL" id="PVTQ01000002">
    <property type="protein sequence ID" value="PRY92271.1"/>
    <property type="molecule type" value="Genomic_DNA"/>
</dbReference>
<dbReference type="AlphaFoldDB" id="A0A2T0WZZ8"/>
<gene>
    <name evidence="2" type="ORF">CLV74_102186</name>
</gene>
<evidence type="ECO:0000256" key="1">
    <source>
        <dbReference type="SAM" id="Phobius"/>
    </source>
</evidence>
<organism evidence="2 3">
    <name type="scientific">Donghicola tyrosinivorans</name>
    <dbReference type="NCBI Taxonomy" id="1652492"/>
    <lineage>
        <taxon>Bacteria</taxon>
        <taxon>Pseudomonadati</taxon>
        <taxon>Pseudomonadota</taxon>
        <taxon>Alphaproteobacteria</taxon>
        <taxon>Rhodobacterales</taxon>
        <taxon>Roseobacteraceae</taxon>
        <taxon>Donghicola</taxon>
    </lineage>
</organism>
<protein>
    <submittedName>
        <fullName evidence="2">Uncharacterized protein</fullName>
    </submittedName>
</protein>
<proteinExistence type="predicted"/>
<reference evidence="2 3" key="1">
    <citation type="submission" date="2018-03" db="EMBL/GenBank/DDBJ databases">
        <title>Genomic Encyclopedia of Archaeal and Bacterial Type Strains, Phase II (KMG-II): from individual species to whole genera.</title>
        <authorList>
            <person name="Goeker M."/>
        </authorList>
    </citation>
    <scope>NUCLEOTIDE SEQUENCE [LARGE SCALE GENOMIC DNA]</scope>
    <source>
        <strain evidence="2 3">DSM 100212</strain>
    </source>
</reference>
<keyword evidence="1" id="KW-0812">Transmembrane</keyword>